<reference evidence="3" key="1">
    <citation type="submission" date="2017-03" db="EMBL/GenBank/DDBJ databases">
        <title>Phytopthora megakarya and P. palmivora, two closely related causual agents of cacao black pod achieved similar genome size and gene model numbers by different mechanisms.</title>
        <authorList>
            <person name="Ali S."/>
            <person name="Shao J."/>
            <person name="Larry D.J."/>
            <person name="Kronmiller B."/>
            <person name="Shen D."/>
            <person name="Strem M.D."/>
            <person name="Melnick R.L."/>
            <person name="Guiltinan M.J."/>
            <person name="Tyler B.M."/>
            <person name="Meinhardt L.W."/>
            <person name="Bailey B.A."/>
        </authorList>
    </citation>
    <scope>NUCLEOTIDE SEQUENCE [LARGE SCALE GENOMIC DNA]</scope>
    <source>
        <strain evidence="3">zdho120</strain>
    </source>
</reference>
<keyword evidence="3" id="KW-1185">Reference proteome</keyword>
<dbReference type="SUPFAM" id="SSF53098">
    <property type="entry name" value="Ribonuclease H-like"/>
    <property type="match status" value="1"/>
</dbReference>
<dbReference type="PANTHER" id="PTHR37984">
    <property type="entry name" value="PROTEIN CBG26694"/>
    <property type="match status" value="1"/>
</dbReference>
<dbReference type="GO" id="GO:0003676">
    <property type="term" value="F:nucleic acid binding"/>
    <property type="evidence" value="ECO:0007669"/>
    <property type="project" value="InterPro"/>
</dbReference>
<dbReference type="InterPro" id="IPR036397">
    <property type="entry name" value="RNaseH_sf"/>
</dbReference>
<dbReference type="STRING" id="4795.A0A225VJV0"/>
<sequence length="114" mass="12755">MDDFSKILTSLPEFGSGLRGILVDCASGEGHPSNPGPSPGNIEPMRQFEVVSMDFVTYMPRSERGNFFLLLFQDMFSGFIMCKPMASTTAQDVAEAYEERVFRKFGASEMIRHD</sequence>
<dbReference type="AlphaFoldDB" id="A0A225VJV0"/>
<dbReference type="InterPro" id="IPR050951">
    <property type="entry name" value="Retrovirus_Pol_polyprotein"/>
</dbReference>
<dbReference type="GO" id="GO:0003964">
    <property type="term" value="F:RNA-directed DNA polymerase activity"/>
    <property type="evidence" value="ECO:0007669"/>
    <property type="project" value="UniProtKB-KW"/>
</dbReference>
<accession>A0A225VJV0</accession>
<dbReference type="EMBL" id="NBNE01004580">
    <property type="protein sequence ID" value="OWZ05158.1"/>
    <property type="molecule type" value="Genomic_DNA"/>
</dbReference>
<evidence type="ECO:0000313" key="2">
    <source>
        <dbReference type="EMBL" id="OWZ05158.1"/>
    </source>
</evidence>
<dbReference type="InterPro" id="IPR012337">
    <property type="entry name" value="RNaseH-like_sf"/>
</dbReference>
<keyword evidence="2" id="KW-0808">Transferase</keyword>
<organism evidence="2 3">
    <name type="scientific">Phytophthora megakarya</name>
    <dbReference type="NCBI Taxonomy" id="4795"/>
    <lineage>
        <taxon>Eukaryota</taxon>
        <taxon>Sar</taxon>
        <taxon>Stramenopiles</taxon>
        <taxon>Oomycota</taxon>
        <taxon>Peronosporomycetes</taxon>
        <taxon>Peronosporales</taxon>
        <taxon>Peronosporaceae</taxon>
        <taxon>Phytophthora</taxon>
    </lineage>
</organism>
<gene>
    <name evidence="2" type="ORF">PHMEG_00022801</name>
</gene>
<evidence type="ECO:0000259" key="1">
    <source>
        <dbReference type="PROSITE" id="PS50994"/>
    </source>
</evidence>
<dbReference type="InterPro" id="IPR001584">
    <property type="entry name" value="Integrase_cat-core"/>
</dbReference>
<name>A0A225VJV0_9STRA</name>
<evidence type="ECO:0000313" key="3">
    <source>
        <dbReference type="Proteomes" id="UP000198211"/>
    </source>
</evidence>
<dbReference type="GO" id="GO:0015074">
    <property type="term" value="P:DNA integration"/>
    <property type="evidence" value="ECO:0007669"/>
    <property type="project" value="InterPro"/>
</dbReference>
<dbReference type="OrthoDB" id="114011at2759"/>
<feature type="domain" description="Integrase catalytic" evidence="1">
    <location>
        <begin position="35"/>
        <end position="114"/>
    </location>
</feature>
<comment type="caution">
    <text evidence="2">The sequence shown here is derived from an EMBL/GenBank/DDBJ whole genome shotgun (WGS) entry which is preliminary data.</text>
</comment>
<keyword evidence="2" id="KW-0548">Nucleotidyltransferase</keyword>
<protein>
    <submittedName>
        <fullName evidence="2">Reverse transcriptase</fullName>
    </submittedName>
</protein>
<dbReference type="PANTHER" id="PTHR37984:SF5">
    <property type="entry name" value="PROTEIN NYNRIN-LIKE"/>
    <property type="match status" value="1"/>
</dbReference>
<dbReference type="PROSITE" id="PS50994">
    <property type="entry name" value="INTEGRASE"/>
    <property type="match status" value="1"/>
</dbReference>
<keyword evidence="2" id="KW-0695">RNA-directed DNA polymerase</keyword>
<proteinExistence type="predicted"/>
<dbReference type="Proteomes" id="UP000198211">
    <property type="component" value="Unassembled WGS sequence"/>
</dbReference>
<dbReference type="Gene3D" id="3.30.420.10">
    <property type="entry name" value="Ribonuclease H-like superfamily/Ribonuclease H"/>
    <property type="match status" value="1"/>
</dbReference>